<evidence type="ECO:0000313" key="3">
    <source>
        <dbReference type="Proteomes" id="UP001162131"/>
    </source>
</evidence>
<evidence type="ECO:0000313" key="2">
    <source>
        <dbReference type="EMBL" id="CAG9324998.1"/>
    </source>
</evidence>
<protein>
    <submittedName>
        <fullName evidence="2">Uncharacterized protein</fullName>
    </submittedName>
</protein>
<dbReference type="AlphaFoldDB" id="A0AAU9JFH1"/>
<dbReference type="EMBL" id="CAJZBQ010000037">
    <property type="protein sequence ID" value="CAG9324998.1"/>
    <property type="molecule type" value="Genomic_DNA"/>
</dbReference>
<evidence type="ECO:0000256" key="1">
    <source>
        <dbReference type="SAM" id="MobiDB-lite"/>
    </source>
</evidence>
<feature type="compositionally biased region" description="Low complexity" evidence="1">
    <location>
        <begin position="75"/>
        <end position="89"/>
    </location>
</feature>
<feature type="region of interest" description="Disordered" evidence="1">
    <location>
        <begin position="112"/>
        <end position="131"/>
    </location>
</feature>
<keyword evidence="3" id="KW-1185">Reference proteome</keyword>
<feature type="region of interest" description="Disordered" evidence="1">
    <location>
        <begin position="219"/>
        <end position="248"/>
    </location>
</feature>
<gene>
    <name evidence="2" type="ORF">BSTOLATCC_MIC37744</name>
</gene>
<dbReference type="Proteomes" id="UP001162131">
    <property type="component" value="Unassembled WGS sequence"/>
</dbReference>
<feature type="compositionally biased region" description="Low complexity" evidence="1">
    <location>
        <begin position="221"/>
        <end position="233"/>
    </location>
</feature>
<feature type="compositionally biased region" description="Polar residues" evidence="1">
    <location>
        <begin position="117"/>
        <end position="127"/>
    </location>
</feature>
<feature type="region of interest" description="Disordered" evidence="1">
    <location>
        <begin position="60"/>
        <end position="91"/>
    </location>
</feature>
<reference evidence="2" key="1">
    <citation type="submission" date="2021-09" db="EMBL/GenBank/DDBJ databases">
        <authorList>
            <consortium name="AG Swart"/>
            <person name="Singh M."/>
            <person name="Singh A."/>
            <person name="Seah K."/>
            <person name="Emmerich C."/>
        </authorList>
    </citation>
    <scope>NUCLEOTIDE SEQUENCE</scope>
    <source>
        <strain evidence="2">ATCC30299</strain>
    </source>
</reference>
<feature type="region of interest" description="Disordered" evidence="1">
    <location>
        <begin position="26"/>
        <end position="48"/>
    </location>
</feature>
<proteinExistence type="predicted"/>
<organism evidence="2 3">
    <name type="scientific">Blepharisma stoltei</name>
    <dbReference type="NCBI Taxonomy" id="1481888"/>
    <lineage>
        <taxon>Eukaryota</taxon>
        <taxon>Sar</taxon>
        <taxon>Alveolata</taxon>
        <taxon>Ciliophora</taxon>
        <taxon>Postciliodesmatophora</taxon>
        <taxon>Heterotrichea</taxon>
        <taxon>Heterotrichida</taxon>
        <taxon>Blepharismidae</taxon>
        <taxon>Blepharisma</taxon>
    </lineage>
</organism>
<sequence length="344" mass="40183">MILSRKAELENQKKLQAELMRAEKLHLKESRQREMNERQAEKRKNLERIQALEDELLRELENKTRRSRNSNSKQSTSRSLSDTRSTGDSHLQQMRDLQAKAKQMMKGKLYLEEDSETPSIPDQNQEFLGSDEKQISIPVYIPQSMMRKAQRIPPPTIPHITRNGDVLNVHIISDPTYSDPLVRAEAQVERSEIEEFAKQMNKKSIKDVITDIQAQFESGYKLSSSPTKSQSLSPKKRKEKPREETLYLPKPDDLPVVREQVTPKGKLRYHLFREIPLDEVKHEAQRVWVSERMKQYSTIVKQNFTPKPDEMKQIELQLLREKSTTAKPRFSERVKLTSLSFSSM</sequence>
<accession>A0AAU9JFH1</accession>
<comment type="caution">
    <text evidence="2">The sequence shown here is derived from an EMBL/GenBank/DDBJ whole genome shotgun (WGS) entry which is preliminary data.</text>
</comment>
<name>A0AAU9JFH1_9CILI</name>